<keyword evidence="3" id="KW-0238">DNA-binding</keyword>
<proteinExistence type="inferred from homology"/>
<gene>
    <name evidence="6" type="ORF">H261_20789</name>
</gene>
<evidence type="ECO:0000256" key="4">
    <source>
        <dbReference type="ARBA" id="ARBA00023172"/>
    </source>
</evidence>
<dbReference type="Pfam" id="PF00589">
    <property type="entry name" value="Phage_integrase"/>
    <property type="match status" value="1"/>
</dbReference>
<dbReference type="PANTHER" id="PTHR30349">
    <property type="entry name" value="PHAGE INTEGRASE-RELATED"/>
    <property type="match status" value="1"/>
</dbReference>
<protein>
    <submittedName>
        <fullName evidence="6">Integrase family protein</fullName>
    </submittedName>
</protein>
<keyword evidence="2" id="KW-0229">DNA integration</keyword>
<dbReference type="PROSITE" id="PS51898">
    <property type="entry name" value="TYR_RECOMBINASE"/>
    <property type="match status" value="1"/>
</dbReference>
<evidence type="ECO:0000259" key="5">
    <source>
        <dbReference type="PROSITE" id="PS51898"/>
    </source>
</evidence>
<feature type="domain" description="Tyr recombinase" evidence="5">
    <location>
        <begin position="57"/>
        <end position="266"/>
    </location>
</feature>
<reference evidence="6 7" key="1">
    <citation type="journal article" date="2014" name="Genome Announc.">
        <title>Draft Genome Sequence of Magnetospirillum sp. Strain SO-1, a Freshwater Magnetotactic Bacterium Isolated from the Ol'khovka River, Russia.</title>
        <authorList>
            <person name="Grouzdev D.S."/>
            <person name="Dziuba M.V."/>
            <person name="Sukhacheva M.S."/>
            <person name="Mardanov A.V."/>
            <person name="Beletskiy A.V."/>
            <person name="Kuznetsov B.B."/>
            <person name="Skryabin K.G."/>
        </authorList>
    </citation>
    <scope>NUCLEOTIDE SEQUENCE [LARGE SCALE GENOMIC DNA]</scope>
    <source>
        <strain evidence="6 7">SO-1</strain>
    </source>
</reference>
<dbReference type="GO" id="GO:0015074">
    <property type="term" value="P:DNA integration"/>
    <property type="evidence" value="ECO:0007669"/>
    <property type="project" value="UniProtKB-KW"/>
</dbReference>
<dbReference type="SUPFAM" id="SSF56349">
    <property type="entry name" value="DNA breaking-rejoining enzymes"/>
    <property type="match status" value="1"/>
</dbReference>
<dbReference type="AlphaFoldDB" id="M2Y4F2"/>
<dbReference type="InterPro" id="IPR050090">
    <property type="entry name" value="Tyrosine_recombinase_XerCD"/>
</dbReference>
<dbReference type="InterPro" id="IPR002104">
    <property type="entry name" value="Integrase_catalytic"/>
</dbReference>
<organism evidence="6 7">
    <name type="scientific">Paramagnetospirillum caucaseum</name>
    <dbReference type="NCBI Taxonomy" id="1244869"/>
    <lineage>
        <taxon>Bacteria</taxon>
        <taxon>Pseudomonadati</taxon>
        <taxon>Pseudomonadota</taxon>
        <taxon>Alphaproteobacteria</taxon>
        <taxon>Rhodospirillales</taxon>
        <taxon>Magnetospirillaceae</taxon>
        <taxon>Paramagnetospirillum</taxon>
    </lineage>
</organism>
<keyword evidence="4" id="KW-0233">DNA recombination</keyword>
<evidence type="ECO:0000313" key="6">
    <source>
        <dbReference type="EMBL" id="EME67971.1"/>
    </source>
</evidence>
<name>M2Y4F2_9PROT</name>
<dbReference type="STRING" id="1244869.H261_20789"/>
<comment type="caution">
    <text evidence="6">The sequence shown here is derived from an EMBL/GenBank/DDBJ whole genome shotgun (WGS) entry which is preliminary data.</text>
</comment>
<dbReference type="PATRIC" id="fig|1244869.3.peg.4114"/>
<dbReference type="PANTHER" id="PTHR30349:SF41">
    <property type="entry name" value="INTEGRASE_RECOMBINASE PROTEIN MJ0367-RELATED"/>
    <property type="match status" value="1"/>
</dbReference>
<sequence>MLEIAEREGLRPITPTTANQKYLAHVRTFFDWCIAAGKCTTNPATDISVSALAKKGRLRNPFTMDELGTVLKSPIWYGCKSPDRVFDPGTTKVRDWRWWLFPLGLLTGCRLGELCSLTVDQVLQNDGVWYIDIVKAKSEAGVRRVPLHPTIMQMGFLAHVENMRQKGYETIWPGLNPKGGYLSNRASHWHADLLNLALGKEQRTARKVVYHSTRHNFIDRLRAARVPKDIRHAIVGHEPEDRNSAKHVEDDYGLGYEVSVLAEWVSRVEYPGLILPTP</sequence>
<comment type="similarity">
    <text evidence="1">Belongs to the 'phage' integrase family.</text>
</comment>
<evidence type="ECO:0000256" key="2">
    <source>
        <dbReference type="ARBA" id="ARBA00022908"/>
    </source>
</evidence>
<evidence type="ECO:0000256" key="3">
    <source>
        <dbReference type="ARBA" id="ARBA00023125"/>
    </source>
</evidence>
<dbReference type="EMBL" id="AONQ01000091">
    <property type="protein sequence ID" value="EME67971.1"/>
    <property type="molecule type" value="Genomic_DNA"/>
</dbReference>
<dbReference type="Proteomes" id="UP000011744">
    <property type="component" value="Unassembled WGS sequence"/>
</dbReference>
<dbReference type="CDD" id="cd01184">
    <property type="entry name" value="INT_C_like_1"/>
    <property type="match status" value="1"/>
</dbReference>
<dbReference type="Gene3D" id="1.10.443.10">
    <property type="entry name" value="Intergrase catalytic core"/>
    <property type="match status" value="1"/>
</dbReference>
<dbReference type="GO" id="GO:0006310">
    <property type="term" value="P:DNA recombination"/>
    <property type="evidence" value="ECO:0007669"/>
    <property type="project" value="UniProtKB-KW"/>
</dbReference>
<dbReference type="GO" id="GO:0003677">
    <property type="term" value="F:DNA binding"/>
    <property type="evidence" value="ECO:0007669"/>
    <property type="project" value="UniProtKB-KW"/>
</dbReference>
<keyword evidence="7" id="KW-1185">Reference proteome</keyword>
<dbReference type="InterPro" id="IPR013762">
    <property type="entry name" value="Integrase-like_cat_sf"/>
</dbReference>
<dbReference type="eggNOG" id="COG0582">
    <property type="taxonomic scope" value="Bacteria"/>
</dbReference>
<accession>M2Y4F2</accession>
<evidence type="ECO:0000256" key="1">
    <source>
        <dbReference type="ARBA" id="ARBA00008857"/>
    </source>
</evidence>
<evidence type="ECO:0000313" key="7">
    <source>
        <dbReference type="Proteomes" id="UP000011744"/>
    </source>
</evidence>
<dbReference type="InterPro" id="IPR011010">
    <property type="entry name" value="DNA_brk_join_enz"/>
</dbReference>